<keyword evidence="6 14" id="KW-0540">Nuclease</keyword>
<evidence type="ECO:0000256" key="7">
    <source>
        <dbReference type="ARBA" id="ARBA00022723"/>
    </source>
</evidence>
<dbReference type="InterPro" id="IPR006309">
    <property type="entry name" value="DnaQ_proteo"/>
</dbReference>
<comment type="catalytic activity">
    <reaction evidence="13 14">
        <text>DNA(n) + a 2'-deoxyribonucleoside 5'-triphosphate = DNA(n+1) + diphosphate</text>
        <dbReference type="Rhea" id="RHEA:22508"/>
        <dbReference type="Rhea" id="RHEA-COMP:17339"/>
        <dbReference type="Rhea" id="RHEA-COMP:17340"/>
        <dbReference type="ChEBI" id="CHEBI:33019"/>
        <dbReference type="ChEBI" id="CHEBI:61560"/>
        <dbReference type="ChEBI" id="CHEBI:173112"/>
        <dbReference type="EC" id="2.7.7.7"/>
    </reaction>
</comment>
<evidence type="ECO:0000313" key="16">
    <source>
        <dbReference type="EMBL" id="MBV7255751.1"/>
    </source>
</evidence>
<sequence>MREIIFDTETTGLSPDSGDRIVEIGAVELDGLMPTGRTFHELIHPDRDMPAEAEKIHGISMEMLADKPRFADIADSFLAFIGEDANLVAHNASFDMNFLNAELVRIGKPKLSQTRVVDTLAMAKSKIPGAKLTLDALCNRFGIDLSRRVKHGALLDSELLADVYVELCGGRQRGMDLQADAPADDLAIAAPPQTRNWPKRTFFVSADEAERHRKFVAALDNPVWDRYADCLNS</sequence>
<reference evidence="16 17" key="1">
    <citation type="submission" date="2021-04" db="EMBL/GenBank/DDBJ databases">
        <authorList>
            <person name="Pira H."/>
            <person name="Risdian C."/>
            <person name="Wink J."/>
        </authorList>
    </citation>
    <scope>NUCLEOTIDE SEQUENCE [LARGE SCALE GENOMIC DNA]</scope>
    <source>
        <strain evidence="16 17">WHA3</strain>
    </source>
</reference>
<keyword evidence="9 14" id="KW-0269">Exonuclease</keyword>
<evidence type="ECO:0000256" key="4">
    <source>
        <dbReference type="ARBA" id="ARBA00022695"/>
    </source>
</evidence>
<keyword evidence="7 14" id="KW-0479">Metal-binding</keyword>
<organism evidence="16 17">
    <name type="scientific">Pacificimonas pallii</name>
    <dbReference type="NCBI Taxonomy" id="2827236"/>
    <lineage>
        <taxon>Bacteria</taxon>
        <taxon>Pseudomonadati</taxon>
        <taxon>Pseudomonadota</taxon>
        <taxon>Alphaproteobacteria</taxon>
        <taxon>Sphingomonadales</taxon>
        <taxon>Sphingosinicellaceae</taxon>
        <taxon>Pacificimonas</taxon>
    </lineage>
</organism>
<evidence type="ECO:0000256" key="5">
    <source>
        <dbReference type="ARBA" id="ARBA00022705"/>
    </source>
</evidence>
<comment type="cofactor">
    <cofactor evidence="2 14">
        <name>Mg(2+)</name>
        <dbReference type="ChEBI" id="CHEBI:18420"/>
    </cofactor>
</comment>
<dbReference type="RefSeq" id="WP_218444113.1">
    <property type="nucleotide sequence ID" value="NZ_JAGSPA010000001.1"/>
</dbReference>
<evidence type="ECO:0000259" key="15">
    <source>
        <dbReference type="SMART" id="SM00479"/>
    </source>
</evidence>
<dbReference type="NCBIfam" id="TIGR00573">
    <property type="entry name" value="dnaq"/>
    <property type="match status" value="1"/>
</dbReference>
<accession>A0ABS6SCW8</accession>
<name>A0ABS6SCW8_9SPHN</name>
<dbReference type="EMBL" id="JAGSPA010000001">
    <property type="protein sequence ID" value="MBV7255751.1"/>
    <property type="molecule type" value="Genomic_DNA"/>
</dbReference>
<protein>
    <recommendedName>
        <fullName evidence="14">DNA polymerase III subunit epsilon</fullName>
        <ecNumber evidence="14">2.7.7.7</ecNumber>
    </recommendedName>
</protein>
<evidence type="ECO:0000256" key="8">
    <source>
        <dbReference type="ARBA" id="ARBA00022801"/>
    </source>
</evidence>
<evidence type="ECO:0000313" key="17">
    <source>
        <dbReference type="Proteomes" id="UP000722336"/>
    </source>
</evidence>
<keyword evidence="5 14" id="KW-0235">DNA replication</keyword>
<evidence type="ECO:0000256" key="11">
    <source>
        <dbReference type="ARBA" id="ARBA00022932"/>
    </source>
</evidence>
<keyword evidence="17" id="KW-1185">Reference proteome</keyword>
<evidence type="ECO:0000256" key="13">
    <source>
        <dbReference type="ARBA" id="ARBA00049244"/>
    </source>
</evidence>
<dbReference type="PANTHER" id="PTHR30231:SF41">
    <property type="entry name" value="DNA POLYMERASE III SUBUNIT EPSILON"/>
    <property type="match status" value="1"/>
</dbReference>
<feature type="domain" description="Exonuclease" evidence="15">
    <location>
        <begin position="2"/>
        <end position="173"/>
    </location>
</feature>
<dbReference type="SMART" id="SM00479">
    <property type="entry name" value="EXOIII"/>
    <property type="match status" value="1"/>
</dbReference>
<dbReference type="NCBIfam" id="NF004316">
    <property type="entry name" value="PRK05711.1"/>
    <property type="match status" value="1"/>
</dbReference>
<comment type="subunit">
    <text evidence="14">DNA polymerase III contains a core (composed of alpha, epsilon and theta chains) that associates with a tau subunit. This core dimerizes to form the POLIII' complex. PolIII' associates with the gamma complex (composed of gamma, delta, delta', psi and chi chains) and with the beta chain to form the complete DNA polymerase III complex.</text>
</comment>
<comment type="function">
    <text evidence="14">DNA polymerase III is a complex, multichain enzyme responsible for most of the replicative synthesis in bacteria. The epsilon subunit contain the editing function and is a proofreading 3'-5' exonuclease.</text>
</comment>
<keyword evidence="4 14" id="KW-0548">Nucleotidyltransferase</keyword>
<evidence type="ECO:0000256" key="2">
    <source>
        <dbReference type="ARBA" id="ARBA00001946"/>
    </source>
</evidence>
<evidence type="ECO:0000256" key="14">
    <source>
        <dbReference type="RuleBase" id="RU364087"/>
    </source>
</evidence>
<dbReference type="CDD" id="cd06131">
    <property type="entry name" value="DNA_pol_III_epsilon_Ecoli_like"/>
    <property type="match status" value="1"/>
</dbReference>
<proteinExistence type="predicted"/>
<evidence type="ECO:0000256" key="12">
    <source>
        <dbReference type="ARBA" id="ARBA00023211"/>
    </source>
</evidence>
<comment type="cofactor">
    <cofactor evidence="1 14">
        <name>Mn(2+)</name>
        <dbReference type="ChEBI" id="CHEBI:29035"/>
    </cofactor>
</comment>
<dbReference type="PANTHER" id="PTHR30231">
    <property type="entry name" value="DNA POLYMERASE III SUBUNIT EPSILON"/>
    <property type="match status" value="1"/>
</dbReference>
<keyword evidence="11 14" id="KW-0239">DNA-directed DNA polymerase</keyword>
<comment type="caution">
    <text evidence="16">The sequence shown here is derived from an EMBL/GenBank/DDBJ whole genome shotgun (WGS) entry which is preliminary data.</text>
</comment>
<keyword evidence="8 14" id="KW-0378">Hydrolase</keyword>
<evidence type="ECO:0000256" key="3">
    <source>
        <dbReference type="ARBA" id="ARBA00022679"/>
    </source>
</evidence>
<evidence type="ECO:0000256" key="9">
    <source>
        <dbReference type="ARBA" id="ARBA00022839"/>
    </source>
</evidence>
<dbReference type="Pfam" id="PF00929">
    <property type="entry name" value="RNase_T"/>
    <property type="match status" value="1"/>
</dbReference>
<evidence type="ECO:0000256" key="6">
    <source>
        <dbReference type="ARBA" id="ARBA00022722"/>
    </source>
</evidence>
<evidence type="ECO:0000256" key="1">
    <source>
        <dbReference type="ARBA" id="ARBA00001936"/>
    </source>
</evidence>
<dbReference type="Proteomes" id="UP000722336">
    <property type="component" value="Unassembled WGS sequence"/>
</dbReference>
<dbReference type="InterPro" id="IPR013520">
    <property type="entry name" value="Ribonucl_H"/>
</dbReference>
<dbReference type="InterPro" id="IPR006054">
    <property type="entry name" value="DnaQ"/>
</dbReference>
<keyword evidence="12 14" id="KW-0464">Manganese</keyword>
<keyword evidence="10 14" id="KW-0460">Magnesium</keyword>
<gene>
    <name evidence="14 16" type="primary">dnaQ</name>
    <name evidence="16" type="ORF">KCG44_03010</name>
</gene>
<dbReference type="GO" id="GO:0003887">
    <property type="term" value="F:DNA-directed DNA polymerase activity"/>
    <property type="evidence" value="ECO:0007669"/>
    <property type="project" value="UniProtKB-EC"/>
</dbReference>
<evidence type="ECO:0000256" key="10">
    <source>
        <dbReference type="ARBA" id="ARBA00022842"/>
    </source>
</evidence>
<dbReference type="EC" id="2.7.7.7" evidence="14"/>
<dbReference type="NCBIfam" id="TIGR01406">
    <property type="entry name" value="dnaQ_proteo"/>
    <property type="match status" value="1"/>
</dbReference>
<keyword evidence="3 14" id="KW-0808">Transferase</keyword>